<dbReference type="Gene3D" id="3.50.50.60">
    <property type="entry name" value="FAD/NAD(P)-binding domain"/>
    <property type="match status" value="2"/>
</dbReference>
<evidence type="ECO:0000256" key="2">
    <source>
        <dbReference type="ARBA" id="ARBA00022643"/>
    </source>
</evidence>
<dbReference type="RefSeq" id="WP_095140923.1">
    <property type="nucleotide sequence ID" value="NZ_LT906441.1"/>
</dbReference>
<keyword evidence="1" id="KW-0285">Flavoprotein</keyword>
<dbReference type="AlphaFoldDB" id="A0A239W693"/>
<dbReference type="InterPro" id="IPR003953">
    <property type="entry name" value="FAD-dep_OxRdtase_2_FAD-bd"/>
</dbReference>
<evidence type="ECO:0000256" key="1">
    <source>
        <dbReference type="ARBA" id="ARBA00022630"/>
    </source>
</evidence>
<dbReference type="InterPro" id="IPR009158">
    <property type="entry name" value="G3P_DH_GlpB_su"/>
</dbReference>
<dbReference type="Pfam" id="PF00890">
    <property type="entry name" value="FAD_binding_2"/>
    <property type="match status" value="1"/>
</dbReference>
<dbReference type="NCBIfam" id="TIGR03378">
    <property type="entry name" value="glycerol3P_GlpB"/>
    <property type="match status" value="1"/>
</dbReference>
<dbReference type="KEGG" id="cgrn:4412665_00360"/>
<evidence type="ECO:0000313" key="5">
    <source>
        <dbReference type="EMBL" id="SNV30027.1"/>
    </source>
</evidence>
<name>A0A239W693_9ACTN</name>
<accession>A0A239W693</accession>
<dbReference type="PANTHER" id="PTHR43400">
    <property type="entry name" value="FUMARATE REDUCTASE"/>
    <property type="match status" value="1"/>
</dbReference>
<dbReference type="SUPFAM" id="SSF51905">
    <property type="entry name" value="FAD/NAD(P)-binding domain"/>
    <property type="match status" value="1"/>
</dbReference>
<reference evidence="5 6" key="1">
    <citation type="submission" date="2017-06" db="EMBL/GenBank/DDBJ databases">
        <authorList>
            <consortium name="Pathogen Informatics"/>
        </authorList>
    </citation>
    <scope>NUCLEOTIDE SEQUENCE [LARGE SCALE GENOMIC DNA]</scope>
    <source>
        <strain evidence="5 6">NCTC11865</strain>
    </source>
</reference>
<dbReference type="PIRSF" id="PIRSF000141">
    <property type="entry name" value="Anaerobic_G3P_dh"/>
    <property type="match status" value="1"/>
</dbReference>
<dbReference type="eggNOG" id="COG3075">
    <property type="taxonomic scope" value="Bacteria"/>
</dbReference>
<dbReference type="InterPro" id="IPR036188">
    <property type="entry name" value="FAD/NAD-bd_sf"/>
</dbReference>
<keyword evidence="3 5" id="KW-0560">Oxidoreductase</keyword>
<evidence type="ECO:0000256" key="3">
    <source>
        <dbReference type="ARBA" id="ARBA00023002"/>
    </source>
</evidence>
<organism evidence="5 6">
    <name type="scientific">Cutibacterium granulosum</name>
    <dbReference type="NCBI Taxonomy" id="33011"/>
    <lineage>
        <taxon>Bacteria</taxon>
        <taxon>Bacillati</taxon>
        <taxon>Actinomycetota</taxon>
        <taxon>Actinomycetes</taxon>
        <taxon>Propionibacteriales</taxon>
        <taxon>Propionibacteriaceae</taxon>
        <taxon>Cutibacterium</taxon>
    </lineage>
</organism>
<dbReference type="Proteomes" id="UP000215332">
    <property type="component" value="Chromosome 1"/>
</dbReference>
<proteinExistence type="predicted"/>
<sequence>MTATAAPESITVARANAPHVAVIGAGLAGLVTALRLRRAGARVTLVTKGVGGLQLGQGTIDLLGYDPERVTNPAKGIEAFAAKHPEHPYAKIGVEAVRSGVELLSEILGEKLVSGSADENVLVPTAVGAARPTAFIPESMKAGVLHGDAKMVIIGVAQYKDFHPSLIAQNLSRTVLPDGGKPQVRAVMVDFEARPGEYDATGLNLARRLDDPEVRKIFLEGLKAFVNPGEVVGLPAILGIDNHDEVLADARAILGTDVFEIASLPPSVPGMRMNNRLVKLAKDERVDYMLGTKVVGATAGSDGKLESITLHTTGHERELKADAFVLAAGGFESGALQLDSHYELHDTILDLPVKMPEGAKAENLTHGDYWGDPQPLFLSGVDVDEDMRAIHDGKPVYTNVFAAGGVIAGATRWQEKSGEGIALGSAIKAADAVAAQLGVTAAERN</sequence>
<evidence type="ECO:0000259" key="4">
    <source>
        <dbReference type="Pfam" id="PF00890"/>
    </source>
</evidence>
<evidence type="ECO:0000313" key="6">
    <source>
        <dbReference type="Proteomes" id="UP000215332"/>
    </source>
</evidence>
<dbReference type="GO" id="GO:0004368">
    <property type="term" value="F:glycerol-3-phosphate dehydrogenase (quinone) activity"/>
    <property type="evidence" value="ECO:0007669"/>
    <property type="project" value="UniProtKB-EC"/>
</dbReference>
<dbReference type="EC" id="1.1.5.3" evidence="5"/>
<dbReference type="EMBL" id="LT906441">
    <property type="protein sequence ID" value="SNV30027.1"/>
    <property type="molecule type" value="Genomic_DNA"/>
</dbReference>
<dbReference type="InterPro" id="IPR050315">
    <property type="entry name" value="FAD-oxidoreductase_2"/>
</dbReference>
<feature type="domain" description="FAD-dependent oxidoreductase 2 FAD-binding" evidence="4">
    <location>
        <begin position="20"/>
        <end position="420"/>
    </location>
</feature>
<protein>
    <submittedName>
        <fullName evidence="5">Anaerobic glycerol-3-phosphate dehydrogenase subunit B</fullName>
        <ecNumber evidence="5">1.1.5.3</ecNumber>
    </submittedName>
</protein>
<keyword evidence="2" id="KW-0288">FMN</keyword>
<dbReference type="NCBIfam" id="NF003724">
    <property type="entry name" value="PRK05329.2-3"/>
    <property type="match status" value="1"/>
</dbReference>
<gene>
    <name evidence="5" type="primary">glpB</name>
    <name evidence="5" type="ORF">SAMEA4412665_00360</name>
</gene>
<dbReference type="GO" id="GO:0009331">
    <property type="term" value="C:glycerol-3-phosphate dehydrogenase (FAD) complex"/>
    <property type="evidence" value="ECO:0007669"/>
    <property type="project" value="InterPro"/>
</dbReference>